<evidence type="ECO:0000256" key="2">
    <source>
        <dbReference type="SAM" id="Phobius"/>
    </source>
</evidence>
<keyword evidence="2" id="KW-1133">Transmembrane helix</keyword>
<feature type="chain" id="PRO_5045417026" description="DUF11 domain-containing protein" evidence="3">
    <location>
        <begin position="39"/>
        <end position="257"/>
    </location>
</feature>
<dbReference type="InterPro" id="IPR001434">
    <property type="entry name" value="OmcB-like_DUF11"/>
</dbReference>
<keyword evidence="3" id="KW-0732">Signal</keyword>
<feature type="compositionally biased region" description="Basic and acidic residues" evidence="1">
    <location>
        <begin position="80"/>
        <end position="89"/>
    </location>
</feature>
<comment type="caution">
    <text evidence="5">The sequence shown here is derived from an EMBL/GenBank/DDBJ whole genome shotgun (WGS) entry which is preliminary data.</text>
</comment>
<dbReference type="Pfam" id="PF01345">
    <property type="entry name" value="DUF11"/>
    <property type="match status" value="1"/>
</dbReference>
<keyword evidence="6" id="KW-1185">Reference proteome</keyword>
<feature type="region of interest" description="Disordered" evidence="1">
    <location>
        <begin position="40"/>
        <end position="89"/>
    </location>
</feature>
<feature type="domain" description="DUF11" evidence="4">
    <location>
        <begin position="105"/>
        <end position="188"/>
    </location>
</feature>
<reference evidence="6" key="1">
    <citation type="journal article" date="2019" name="Int. J. Syst. Evol. Microbiol.">
        <title>The Global Catalogue of Microorganisms (GCM) 10K type strain sequencing project: providing services to taxonomists for standard genome sequencing and annotation.</title>
        <authorList>
            <consortium name="The Broad Institute Genomics Platform"/>
            <consortium name="The Broad Institute Genome Sequencing Center for Infectious Disease"/>
            <person name="Wu L."/>
            <person name="Ma J."/>
        </authorList>
    </citation>
    <scope>NUCLEOTIDE SEQUENCE [LARGE SCALE GENOMIC DNA]</scope>
    <source>
        <strain evidence="6">CGMCC 4.7132</strain>
    </source>
</reference>
<organism evidence="5 6">
    <name type="scientific">Sphaerisporangium dianthi</name>
    <dbReference type="NCBI Taxonomy" id="1436120"/>
    <lineage>
        <taxon>Bacteria</taxon>
        <taxon>Bacillati</taxon>
        <taxon>Actinomycetota</taxon>
        <taxon>Actinomycetes</taxon>
        <taxon>Streptosporangiales</taxon>
        <taxon>Streptosporangiaceae</taxon>
        <taxon>Sphaerisporangium</taxon>
    </lineage>
</organism>
<feature type="transmembrane region" description="Helical" evidence="2">
    <location>
        <begin position="224"/>
        <end position="243"/>
    </location>
</feature>
<keyword evidence="2" id="KW-0472">Membrane</keyword>
<feature type="compositionally biased region" description="Pro residues" evidence="1">
    <location>
        <begin position="46"/>
        <end position="62"/>
    </location>
</feature>
<accession>A0ABV9CFR8</accession>
<sequence>MCFPFVLRRGSGGFAFAWRVAGAGVAAAVALLPAGVAAARASTPGPATPGPSTPGPAAPGPGAPGQATPHPVTPHPVTPHPDRPEPDKPKKAYALRIGIENGRRDVGPGDRLTYTIKVSNSGNADSPPLLLTQTLIPGLRLISSAPKGKVTDGRLTWSRVVPAGGTGQFSTTVQVGRLPSGTQRLAAVACATAKKGKRPIVCAADSDRLPVPAVDGSRWPWPGLWYAGAGVVAALAALLGVLARRRTLRRRQWTARL</sequence>
<keyword evidence="2" id="KW-0812">Transmembrane</keyword>
<gene>
    <name evidence="5" type="ORF">ACFO60_12190</name>
</gene>
<dbReference type="Proteomes" id="UP001596004">
    <property type="component" value="Unassembled WGS sequence"/>
</dbReference>
<evidence type="ECO:0000259" key="4">
    <source>
        <dbReference type="Pfam" id="PF01345"/>
    </source>
</evidence>
<evidence type="ECO:0000256" key="1">
    <source>
        <dbReference type="SAM" id="MobiDB-lite"/>
    </source>
</evidence>
<evidence type="ECO:0000313" key="5">
    <source>
        <dbReference type="EMBL" id="MFC4531527.1"/>
    </source>
</evidence>
<dbReference type="RefSeq" id="WP_380840152.1">
    <property type="nucleotide sequence ID" value="NZ_JBHSFP010000006.1"/>
</dbReference>
<evidence type="ECO:0000313" key="6">
    <source>
        <dbReference type="Proteomes" id="UP001596004"/>
    </source>
</evidence>
<feature type="signal peptide" evidence="3">
    <location>
        <begin position="1"/>
        <end position="38"/>
    </location>
</feature>
<name>A0ABV9CFR8_9ACTN</name>
<proteinExistence type="predicted"/>
<evidence type="ECO:0000256" key="3">
    <source>
        <dbReference type="SAM" id="SignalP"/>
    </source>
</evidence>
<protein>
    <recommendedName>
        <fullName evidence="4">DUF11 domain-containing protein</fullName>
    </recommendedName>
</protein>
<dbReference type="EMBL" id="JBHSFP010000006">
    <property type="protein sequence ID" value="MFC4531527.1"/>
    <property type="molecule type" value="Genomic_DNA"/>
</dbReference>